<sequence length="46" mass="5092">MEENKTIAPEQTPESLVEALTVIELEERFELTAAALDSARCSGNKR</sequence>
<dbReference type="RefSeq" id="WP_191039704.1">
    <property type="nucleotide sequence ID" value="NZ_JACXAA010000004.1"/>
</dbReference>
<proteinExistence type="predicted"/>
<dbReference type="AlphaFoldDB" id="A0A927B296"/>
<organism evidence="1 2">
    <name type="scientific">Spirosoma validum</name>
    <dbReference type="NCBI Taxonomy" id="2771355"/>
    <lineage>
        <taxon>Bacteria</taxon>
        <taxon>Pseudomonadati</taxon>
        <taxon>Bacteroidota</taxon>
        <taxon>Cytophagia</taxon>
        <taxon>Cytophagales</taxon>
        <taxon>Cytophagaceae</taxon>
        <taxon>Spirosoma</taxon>
    </lineage>
</organism>
<gene>
    <name evidence="1" type="ORF">IC230_14310</name>
</gene>
<keyword evidence="2" id="KW-1185">Reference proteome</keyword>
<dbReference type="Proteomes" id="UP000653797">
    <property type="component" value="Unassembled WGS sequence"/>
</dbReference>
<name>A0A927B296_9BACT</name>
<dbReference type="EMBL" id="JACXAA010000004">
    <property type="protein sequence ID" value="MBD2754078.1"/>
    <property type="molecule type" value="Genomic_DNA"/>
</dbReference>
<comment type="caution">
    <text evidence="1">The sequence shown here is derived from an EMBL/GenBank/DDBJ whole genome shotgun (WGS) entry which is preliminary data.</text>
</comment>
<evidence type="ECO:0000313" key="2">
    <source>
        <dbReference type="Proteomes" id="UP000653797"/>
    </source>
</evidence>
<evidence type="ECO:0000313" key="1">
    <source>
        <dbReference type="EMBL" id="MBD2754078.1"/>
    </source>
</evidence>
<accession>A0A927B296</accession>
<protein>
    <submittedName>
        <fullName evidence="1">Uncharacterized protein</fullName>
    </submittedName>
</protein>
<reference evidence="1" key="1">
    <citation type="submission" date="2020-09" db="EMBL/GenBank/DDBJ databases">
        <authorList>
            <person name="Kim M.K."/>
        </authorList>
    </citation>
    <scope>NUCLEOTIDE SEQUENCE</scope>
    <source>
        <strain evidence="1">BT704</strain>
    </source>
</reference>